<dbReference type="InterPro" id="IPR027417">
    <property type="entry name" value="P-loop_NTPase"/>
</dbReference>
<feature type="domain" description="Bacterial type II secretion system protein E" evidence="2">
    <location>
        <begin position="81"/>
        <end position="254"/>
    </location>
</feature>
<dbReference type="RefSeq" id="WP_034354023.1">
    <property type="nucleotide sequence ID" value="NZ_JRPR02000009.1"/>
</dbReference>
<comment type="similarity">
    <text evidence="1">Belongs to the GSP E family.</text>
</comment>
<reference evidence="3 4" key="1">
    <citation type="journal article" date="2014" name="Genome Announc.">
        <title>Draft genome sequences of eight enterohepatic helicobacter species isolated from both laboratory and wild rodents.</title>
        <authorList>
            <person name="Sheh A."/>
            <person name="Shen Z."/>
            <person name="Fox J.G."/>
        </authorList>
    </citation>
    <scope>NUCLEOTIDE SEQUENCE [LARGE SCALE GENOMIC DNA]</scope>
    <source>
        <strain evidence="3 4">MIT 09-6949</strain>
    </source>
</reference>
<comment type="caution">
    <text evidence="3">The sequence shown here is derived from an EMBL/GenBank/DDBJ whole genome shotgun (WGS) entry which is preliminary data.</text>
</comment>
<dbReference type="Proteomes" id="UP000029733">
    <property type="component" value="Unassembled WGS sequence"/>
</dbReference>
<sequence>MRSKLLEALLSRLDKYLTMEINEICINREKELWVQKNGHYERLEDESLDERFLLNFCEQLATARNLFFDINVPHLSCSIPNSRFRVNALHPSITATNEISINIRVPSEAKFPIENFAFSQHCAELWSYERLKNLIKERKNILVSGGTATGKTSFANSLLEEIPLNERIVIVEDSPELHIKNPNKVQIVVSKTESANYTYEKALNDCMRMSPDRLLLGEIDTRNTMLFLRLNNTGHSGSISTLHANGVKDAIYAITMNAKFGGASNVSDEAIIDYFIAAIDYVIQIKRKGTARIIEDILDVKKDLRRILQEKVA</sequence>
<dbReference type="InterPro" id="IPR001482">
    <property type="entry name" value="T2SS/T4SS_dom"/>
</dbReference>
<dbReference type="Gene3D" id="3.40.50.300">
    <property type="entry name" value="P-loop containing nucleotide triphosphate hydrolases"/>
    <property type="match status" value="1"/>
</dbReference>
<dbReference type="EMBL" id="JRPR02000009">
    <property type="protein sequence ID" value="TLD95412.1"/>
    <property type="molecule type" value="Genomic_DNA"/>
</dbReference>
<dbReference type="CDD" id="cd01130">
    <property type="entry name" value="VirB11-like_ATPase"/>
    <property type="match status" value="1"/>
</dbReference>
<dbReference type="GO" id="GO:0016887">
    <property type="term" value="F:ATP hydrolysis activity"/>
    <property type="evidence" value="ECO:0007669"/>
    <property type="project" value="InterPro"/>
</dbReference>
<keyword evidence="4" id="KW-1185">Reference proteome</keyword>
<dbReference type="OrthoDB" id="9810761at2"/>
<evidence type="ECO:0000259" key="2">
    <source>
        <dbReference type="Pfam" id="PF00437"/>
    </source>
</evidence>
<dbReference type="PANTHER" id="PTHR30486">
    <property type="entry name" value="TWITCHING MOTILITY PROTEIN PILT"/>
    <property type="match status" value="1"/>
</dbReference>
<name>A0A4V6I2B0_9HELI</name>
<evidence type="ECO:0000256" key="1">
    <source>
        <dbReference type="ARBA" id="ARBA00006611"/>
    </source>
</evidence>
<evidence type="ECO:0000313" key="4">
    <source>
        <dbReference type="Proteomes" id="UP000029733"/>
    </source>
</evidence>
<dbReference type="SUPFAM" id="SSF52540">
    <property type="entry name" value="P-loop containing nucleoside triphosphate hydrolases"/>
    <property type="match status" value="1"/>
</dbReference>
<dbReference type="STRING" id="1677920.LS71_04070"/>
<dbReference type="AlphaFoldDB" id="A0A4V6I2B0"/>
<dbReference type="Pfam" id="PF00437">
    <property type="entry name" value="T2SSE"/>
    <property type="match status" value="1"/>
</dbReference>
<gene>
    <name evidence="3" type="ORF">LS71_008375</name>
</gene>
<organism evidence="3 4">
    <name type="scientific">Helicobacter jaachi</name>
    <dbReference type="NCBI Taxonomy" id="1677920"/>
    <lineage>
        <taxon>Bacteria</taxon>
        <taxon>Pseudomonadati</taxon>
        <taxon>Campylobacterota</taxon>
        <taxon>Epsilonproteobacteria</taxon>
        <taxon>Campylobacterales</taxon>
        <taxon>Helicobacteraceae</taxon>
        <taxon>Helicobacter</taxon>
    </lineage>
</organism>
<protein>
    <submittedName>
        <fullName evidence="3">ATPase</fullName>
    </submittedName>
</protein>
<dbReference type="Gene3D" id="3.30.450.90">
    <property type="match status" value="1"/>
</dbReference>
<evidence type="ECO:0000313" key="3">
    <source>
        <dbReference type="EMBL" id="TLD95412.1"/>
    </source>
</evidence>
<accession>A0A4V6I2B0</accession>
<proteinExistence type="inferred from homology"/>
<dbReference type="PANTHER" id="PTHR30486:SF6">
    <property type="entry name" value="TYPE IV PILUS RETRACTATION ATPASE PILT"/>
    <property type="match status" value="1"/>
</dbReference>
<dbReference type="InterPro" id="IPR050921">
    <property type="entry name" value="T4SS_GSP_E_ATPase"/>
</dbReference>